<evidence type="ECO:0000256" key="1">
    <source>
        <dbReference type="ARBA" id="ARBA00023015"/>
    </source>
</evidence>
<dbReference type="InterPro" id="IPR050204">
    <property type="entry name" value="AraC_XylS_family_regulators"/>
</dbReference>
<dbReference type="InterPro" id="IPR046532">
    <property type="entry name" value="DUF6597"/>
</dbReference>
<dbReference type="PANTHER" id="PTHR46796">
    <property type="entry name" value="HTH-TYPE TRANSCRIPTIONAL ACTIVATOR RHAS-RELATED"/>
    <property type="match status" value="1"/>
</dbReference>
<dbReference type="Pfam" id="PF12833">
    <property type="entry name" value="HTH_18"/>
    <property type="match status" value="1"/>
</dbReference>
<comment type="caution">
    <text evidence="5">The sequence shown here is derived from an EMBL/GenBank/DDBJ whole genome shotgun (WGS) entry which is preliminary data.</text>
</comment>
<organism evidence="5 6">
    <name type="scientific">Nibrella viscosa</name>
    <dbReference type="NCBI Taxonomy" id="1084524"/>
    <lineage>
        <taxon>Bacteria</taxon>
        <taxon>Pseudomonadati</taxon>
        <taxon>Bacteroidota</taxon>
        <taxon>Cytophagia</taxon>
        <taxon>Cytophagales</taxon>
        <taxon>Spirosomataceae</taxon>
        <taxon>Nibrella</taxon>
    </lineage>
</organism>
<evidence type="ECO:0000259" key="4">
    <source>
        <dbReference type="PROSITE" id="PS01124"/>
    </source>
</evidence>
<feature type="domain" description="HTH araC/xylS-type" evidence="4">
    <location>
        <begin position="160"/>
        <end position="261"/>
    </location>
</feature>
<dbReference type="PROSITE" id="PS01124">
    <property type="entry name" value="HTH_ARAC_FAMILY_2"/>
    <property type="match status" value="1"/>
</dbReference>
<evidence type="ECO:0000256" key="2">
    <source>
        <dbReference type="ARBA" id="ARBA00023125"/>
    </source>
</evidence>
<dbReference type="Gene3D" id="1.10.10.60">
    <property type="entry name" value="Homeodomain-like"/>
    <property type="match status" value="1"/>
</dbReference>
<dbReference type="EMBL" id="BAABHB010000001">
    <property type="protein sequence ID" value="GAA4394667.1"/>
    <property type="molecule type" value="Genomic_DNA"/>
</dbReference>
<dbReference type="SMART" id="SM00342">
    <property type="entry name" value="HTH_ARAC"/>
    <property type="match status" value="1"/>
</dbReference>
<name>A0ABP8JQT6_9BACT</name>
<sequence>MILRDVLPSPALREFVRCYRIVHLEFTKADTIPIKAYPPKPEQCLHFFLRDFYATQGAGEAIKQQPDILLAGQRTALVSQLTGPDFIDVQIVFQPTAVYRLTGIPAYELTDQHLDATFLFPKRIQQTLAQLQAAGTYTEALTIVENFALELARQVRKDKQRLDAVCRHMIQEGGRRSMDEYADEACFSPKQFTRKFFERTGVNPKTYARIIRFNRAFNLKNQYPQTDWLSIAIDCGYCDYQHLVKDYKEFTGLVPNELHRLESQSPERILGLTDTLYRERVEGIV</sequence>
<dbReference type="PANTHER" id="PTHR46796:SF13">
    <property type="entry name" value="HTH-TYPE TRANSCRIPTIONAL ACTIVATOR RHAS"/>
    <property type="match status" value="1"/>
</dbReference>
<keyword evidence="2" id="KW-0238">DNA-binding</keyword>
<keyword evidence="1" id="KW-0805">Transcription regulation</keyword>
<dbReference type="RefSeq" id="WP_345262783.1">
    <property type="nucleotide sequence ID" value="NZ_BAABHB010000001.1"/>
</dbReference>
<accession>A0ABP8JQT6</accession>
<proteinExistence type="predicted"/>
<evidence type="ECO:0000313" key="5">
    <source>
        <dbReference type="EMBL" id="GAA4394667.1"/>
    </source>
</evidence>
<protein>
    <submittedName>
        <fullName evidence="5">Helix-turn-helix domain-containing protein</fullName>
    </submittedName>
</protein>
<dbReference type="Pfam" id="PF20240">
    <property type="entry name" value="DUF6597"/>
    <property type="match status" value="1"/>
</dbReference>
<dbReference type="Proteomes" id="UP001500936">
    <property type="component" value="Unassembled WGS sequence"/>
</dbReference>
<reference evidence="6" key="1">
    <citation type="journal article" date="2019" name="Int. J. Syst. Evol. Microbiol.">
        <title>The Global Catalogue of Microorganisms (GCM) 10K type strain sequencing project: providing services to taxonomists for standard genome sequencing and annotation.</title>
        <authorList>
            <consortium name="The Broad Institute Genomics Platform"/>
            <consortium name="The Broad Institute Genome Sequencing Center for Infectious Disease"/>
            <person name="Wu L."/>
            <person name="Ma J."/>
        </authorList>
    </citation>
    <scope>NUCLEOTIDE SEQUENCE [LARGE SCALE GENOMIC DNA]</scope>
    <source>
        <strain evidence="6">JCM 17925</strain>
    </source>
</reference>
<dbReference type="InterPro" id="IPR018060">
    <property type="entry name" value="HTH_AraC"/>
</dbReference>
<evidence type="ECO:0000256" key="3">
    <source>
        <dbReference type="ARBA" id="ARBA00023163"/>
    </source>
</evidence>
<keyword evidence="6" id="KW-1185">Reference proteome</keyword>
<gene>
    <name evidence="5" type="ORF">GCM10023187_00750</name>
</gene>
<evidence type="ECO:0000313" key="6">
    <source>
        <dbReference type="Proteomes" id="UP001500936"/>
    </source>
</evidence>
<keyword evidence="3" id="KW-0804">Transcription</keyword>